<dbReference type="Pfam" id="PF10316">
    <property type="entry name" value="7TM_GPCR_Srbc"/>
    <property type="match status" value="1"/>
</dbReference>
<reference evidence="1 2" key="1">
    <citation type="submission" date="2024-10" db="EMBL/GenBank/DDBJ databases">
        <authorList>
            <person name="Kim D."/>
        </authorList>
    </citation>
    <scope>NUCLEOTIDE SEQUENCE [LARGE SCALE GENOMIC DNA]</scope>
    <source>
        <strain evidence="1">BH-2024</strain>
    </source>
</reference>
<sequence>MAMILQLCIGVERLMAVSFPIWYNMSGKYSVFKVLITICLMKVIVDKCVDYYGSSKHWETLVRCELADPANQHEITDYTVYSMLITVVDEILCYAMLWRICLYFNGRTRQTIASLDQFNYVDQSHL</sequence>
<dbReference type="InterPro" id="IPR019420">
    <property type="entry name" value="7TM_GPCR_serpentine_rcpt_Srbc"/>
</dbReference>
<proteinExistence type="predicted"/>
<evidence type="ECO:0000313" key="2">
    <source>
        <dbReference type="Proteomes" id="UP001620626"/>
    </source>
</evidence>
<dbReference type="Proteomes" id="UP001620626">
    <property type="component" value="Unassembled WGS sequence"/>
</dbReference>
<name>A0ABD2I9P3_9BILA</name>
<keyword evidence="2" id="KW-1185">Reference proteome</keyword>
<comment type="caution">
    <text evidence="1">The sequence shown here is derived from an EMBL/GenBank/DDBJ whole genome shotgun (WGS) entry which is preliminary data.</text>
</comment>
<protein>
    <submittedName>
        <fullName evidence="1">Uncharacterized protein</fullName>
    </submittedName>
</protein>
<dbReference type="EMBL" id="JBICBT010001268">
    <property type="protein sequence ID" value="KAL3075822.1"/>
    <property type="molecule type" value="Genomic_DNA"/>
</dbReference>
<accession>A0ABD2I9P3</accession>
<organism evidence="1 2">
    <name type="scientific">Heterodera trifolii</name>
    <dbReference type="NCBI Taxonomy" id="157864"/>
    <lineage>
        <taxon>Eukaryota</taxon>
        <taxon>Metazoa</taxon>
        <taxon>Ecdysozoa</taxon>
        <taxon>Nematoda</taxon>
        <taxon>Chromadorea</taxon>
        <taxon>Rhabditida</taxon>
        <taxon>Tylenchina</taxon>
        <taxon>Tylenchomorpha</taxon>
        <taxon>Tylenchoidea</taxon>
        <taxon>Heteroderidae</taxon>
        <taxon>Heteroderinae</taxon>
        <taxon>Heterodera</taxon>
    </lineage>
</organism>
<evidence type="ECO:0000313" key="1">
    <source>
        <dbReference type="EMBL" id="KAL3075822.1"/>
    </source>
</evidence>
<dbReference type="AlphaFoldDB" id="A0ABD2I9P3"/>
<gene>
    <name evidence="1" type="ORF">niasHT_032025</name>
</gene>